<dbReference type="BioCyc" id="EBAC796937-HMP:GMGH-1758-MONOMER"/>
<comment type="caution">
    <text evidence="1">The sequence shown here is derived from an EMBL/GenBank/DDBJ whole genome shotgun (WGS) entry which is preliminary data.</text>
</comment>
<organism evidence="1 2">
    <name type="scientific">Peptoanaerobacter stomatis</name>
    <dbReference type="NCBI Taxonomy" id="796937"/>
    <lineage>
        <taxon>Bacteria</taxon>
        <taxon>Bacillati</taxon>
        <taxon>Bacillota</taxon>
        <taxon>Clostridia</taxon>
        <taxon>Peptostreptococcales</taxon>
        <taxon>Filifactoraceae</taxon>
        <taxon>Peptoanaerobacter</taxon>
    </lineage>
</organism>
<evidence type="ECO:0000313" key="1">
    <source>
        <dbReference type="EMBL" id="EHL15626.1"/>
    </source>
</evidence>
<name>G9WZZ4_9FIRM</name>
<dbReference type="EMBL" id="AFZE01000010">
    <property type="protein sequence ID" value="EHL15626.1"/>
    <property type="molecule type" value="Genomic_DNA"/>
</dbReference>
<evidence type="ECO:0008006" key="3">
    <source>
        <dbReference type="Google" id="ProtNLM"/>
    </source>
</evidence>
<sequence>MDIAAMSMSLGSMRTMSSINVSLLKKAIDVTKENADMLIENIKQMELSVNPNLGSNFDMKI</sequence>
<dbReference type="HOGENOM" id="CLU_189781_3_2_9"/>
<evidence type="ECO:0000313" key="2">
    <source>
        <dbReference type="Proteomes" id="UP000006437"/>
    </source>
</evidence>
<dbReference type="AlphaFoldDB" id="G9WZZ4"/>
<proteinExistence type="predicted"/>
<dbReference type="RefSeq" id="WP_009525979.1">
    <property type="nucleotide sequence ID" value="NZ_JBQMYZ010000007.1"/>
</dbReference>
<dbReference type="Proteomes" id="UP000006437">
    <property type="component" value="Unassembled WGS sequence"/>
</dbReference>
<dbReference type="Pfam" id="PF14070">
    <property type="entry name" value="YjfB_motility"/>
    <property type="match status" value="1"/>
</dbReference>
<gene>
    <name evidence="1" type="ORF">HMPREF9629_01750</name>
</gene>
<accession>G9WZZ4</accession>
<reference evidence="1 2" key="1">
    <citation type="submission" date="2011-08" db="EMBL/GenBank/DDBJ databases">
        <title>The Genome Sequence of Eubacteriaceae bacterium ACC19a.</title>
        <authorList>
            <consortium name="The Broad Institute Genome Sequencing Platform"/>
            <person name="Earl A."/>
            <person name="Ward D."/>
            <person name="Feldgarden M."/>
            <person name="Gevers D."/>
            <person name="Sizova M."/>
            <person name="Hazen A."/>
            <person name="Epstein S."/>
            <person name="Young S.K."/>
            <person name="Zeng Q."/>
            <person name="Gargeya S."/>
            <person name="Fitzgerald M."/>
            <person name="Haas B."/>
            <person name="Abouelleil A."/>
            <person name="Alvarado L."/>
            <person name="Arachchi H.M."/>
            <person name="Berlin A."/>
            <person name="Brown A."/>
            <person name="Chapman S.B."/>
            <person name="Chen Z."/>
            <person name="Dunbar C."/>
            <person name="Freedman E."/>
            <person name="Gearin G."/>
            <person name="Gellesch M."/>
            <person name="Goldberg J."/>
            <person name="Griggs A."/>
            <person name="Gujja S."/>
            <person name="Heiman D."/>
            <person name="Howarth C."/>
            <person name="Larson L."/>
            <person name="Lui A."/>
            <person name="MacDonald P.J.P."/>
            <person name="Montmayeur A."/>
            <person name="Murphy C."/>
            <person name="Neiman D."/>
            <person name="Pearson M."/>
            <person name="Priest M."/>
            <person name="Roberts A."/>
            <person name="Saif S."/>
            <person name="Shea T."/>
            <person name="Shenoy N."/>
            <person name="Sisk P."/>
            <person name="Stolte C."/>
            <person name="Sykes S."/>
            <person name="Wortman J."/>
            <person name="Nusbaum C."/>
            <person name="Birren B."/>
        </authorList>
    </citation>
    <scope>NUCLEOTIDE SEQUENCE [LARGE SCALE GENOMIC DNA]</scope>
    <source>
        <strain evidence="1 2">ACC19a</strain>
    </source>
</reference>
<protein>
    <recommendedName>
        <fullName evidence="3">Motility protein</fullName>
    </recommendedName>
</protein>
<dbReference type="InterPro" id="IPR025906">
    <property type="entry name" value="YjfB_motility"/>
</dbReference>